<name>A0A0M9FT25_LEPPY</name>
<comment type="caution">
    <text evidence="4">The sequence shown here is derived from an EMBL/GenBank/DDBJ whole genome shotgun (WGS) entry which is preliminary data.</text>
</comment>
<keyword evidence="2" id="KW-0274">FAD</keyword>
<evidence type="ECO:0000256" key="1">
    <source>
        <dbReference type="ARBA" id="ARBA00022630"/>
    </source>
</evidence>
<protein>
    <submittedName>
        <fullName evidence="4">Glycerol-3-phosphate dehydrogenase-like protein</fullName>
    </submittedName>
</protein>
<dbReference type="EMBL" id="LGTL01000025">
    <property type="protein sequence ID" value="KPA75368.1"/>
    <property type="molecule type" value="Genomic_DNA"/>
</dbReference>
<sequence>MPAVSPGAFPYVQRAIRQRDAGWLRAAVTTMAEETTWQNVAASCVLAPDTVRQRVQTRLARVRRYFGRSREVAANGGSDGGVSVRTATTLLPALHSLEMFEYVCAAVISTALSVFCGPMRPVSVLSTAAVERRLPALGSNAACPSRSPAVRVKGGVVTSNTSIATHTAAVALALTAEQLGVALCTYAPIVHLREQTATENNVPNGKRGSSAQEVQAGHGLTSWLVGPSVERTSAAGPSTIFVAHVRDALSAGSEVDRSGSRTPASASTPFLLRWLAPRTVITASSTTTPALVAHTQKGHAYEAAAVSTASSAAAVVYARSVVNCTGCDVDAVKTLFDGNARDAVPAAFAGYLTYSYLVAPADAVYAAPAAAQPEDHSHSTDATKAALTSPLSQSTRTTGLHFSSPRLSFASAMVLPWWDRCVLLGPSISPLPLLRRSENAVAAAGAAPDAFPQRGARGLCECTGRLLCGAVRGWLRGAARAGRDDAGQLWRRGRRVTTALVRVASRPLREEPKGGAFPERVAGQGLRTALLVCPGAGAR</sequence>
<proteinExistence type="predicted"/>
<dbReference type="PANTHER" id="PTHR11985:SF11">
    <property type="entry name" value="DEHYDROGENASE (FAD-DEPENDENT), PUTATIVE-RELATED"/>
    <property type="match status" value="1"/>
</dbReference>
<accession>A0A0M9FT25</accession>
<gene>
    <name evidence="4" type="ORF">ABB37_08650</name>
</gene>
<evidence type="ECO:0000256" key="2">
    <source>
        <dbReference type="ARBA" id="ARBA00022827"/>
    </source>
</evidence>
<dbReference type="GO" id="GO:0006072">
    <property type="term" value="P:glycerol-3-phosphate metabolic process"/>
    <property type="evidence" value="ECO:0007669"/>
    <property type="project" value="InterPro"/>
</dbReference>
<evidence type="ECO:0000313" key="4">
    <source>
        <dbReference type="EMBL" id="KPA75369.1"/>
    </source>
</evidence>
<dbReference type="GO" id="GO:0004368">
    <property type="term" value="F:glycerol-3-phosphate dehydrogenase (quinone) activity"/>
    <property type="evidence" value="ECO:0007669"/>
    <property type="project" value="InterPro"/>
</dbReference>
<dbReference type="VEuPathDB" id="TriTrypDB:LpyrH10_25_1480"/>
<reference evidence="4 5" key="1">
    <citation type="submission" date="2015-07" db="EMBL/GenBank/DDBJ databases">
        <title>High-quality genome of monoxenous trypanosomatid Leptomonas pyrrhocoris.</title>
        <authorList>
            <person name="Flegontov P."/>
            <person name="Butenko A."/>
            <person name="Firsov S."/>
            <person name="Vlcek C."/>
            <person name="Logacheva M.D."/>
            <person name="Field M."/>
            <person name="Filatov D."/>
            <person name="Flegontova O."/>
            <person name="Gerasimov E."/>
            <person name="Jackson A.P."/>
            <person name="Kelly S."/>
            <person name="Opperdoes F."/>
            <person name="O'Reilly A."/>
            <person name="Votypka J."/>
            <person name="Yurchenko V."/>
            <person name="Lukes J."/>
        </authorList>
    </citation>
    <scope>NUCLEOTIDE SEQUENCE [LARGE SCALE GENOMIC DNA]</scope>
    <source>
        <strain evidence="4">H10</strain>
    </source>
</reference>
<dbReference type="GeneID" id="26908934"/>
<dbReference type="InterPro" id="IPR000447">
    <property type="entry name" value="G3P_DH_FAD-dep"/>
</dbReference>
<dbReference type="Proteomes" id="UP000037923">
    <property type="component" value="Unassembled WGS sequence"/>
</dbReference>
<organism evidence="4 5">
    <name type="scientific">Leptomonas pyrrhocoris</name>
    <name type="common">Firebug parasite</name>
    <dbReference type="NCBI Taxonomy" id="157538"/>
    <lineage>
        <taxon>Eukaryota</taxon>
        <taxon>Discoba</taxon>
        <taxon>Euglenozoa</taxon>
        <taxon>Kinetoplastea</taxon>
        <taxon>Metakinetoplastina</taxon>
        <taxon>Trypanosomatida</taxon>
        <taxon>Trypanosomatidae</taxon>
        <taxon>Leishmaniinae</taxon>
        <taxon>Leptomonas</taxon>
    </lineage>
</organism>
<evidence type="ECO:0000313" key="5">
    <source>
        <dbReference type="Proteomes" id="UP000037923"/>
    </source>
</evidence>
<dbReference type="RefSeq" id="XP_015653808.1">
    <property type="nucleotide sequence ID" value="XM_015807726.1"/>
</dbReference>
<evidence type="ECO:0000256" key="3">
    <source>
        <dbReference type="ARBA" id="ARBA00023002"/>
    </source>
</evidence>
<dbReference type="AlphaFoldDB" id="A0A0M9FT25"/>
<keyword evidence="3" id="KW-0560">Oxidoreductase</keyword>
<dbReference type="RefSeq" id="XP_015653807.1">
    <property type="nucleotide sequence ID" value="XM_015807725.1"/>
</dbReference>
<dbReference type="OrthoDB" id="264015at2759"/>
<dbReference type="EMBL" id="LGTL01000025">
    <property type="protein sequence ID" value="KPA75369.1"/>
    <property type="molecule type" value="Genomic_DNA"/>
</dbReference>
<keyword evidence="1" id="KW-0285">Flavoprotein</keyword>
<keyword evidence="5" id="KW-1185">Reference proteome</keyword>
<dbReference type="PANTHER" id="PTHR11985">
    <property type="entry name" value="GLYCEROL-3-PHOSPHATE DEHYDROGENASE"/>
    <property type="match status" value="1"/>
</dbReference>
<dbReference type="GO" id="GO:0005739">
    <property type="term" value="C:mitochondrion"/>
    <property type="evidence" value="ECO:0007669"/>
    <property type="project" value="TreeGrafter"/>
</dbReference>